<keyword evidence="1" id="KW-1133">Transmembrane helix</keyword>
<reference evidence="2 3" key="1">
    <citation type="submission" date="2019-07" db="EMBL/GenBank/DDBJ databases">
        <title>Complete genome of Thermococcus acidophilus.</title>
        <authorList>
            <person name="Li X."/>
        </authorList>
    </citation>
    <scope>NUCLEOTIDE SEQUENCE [LARGE SCALE GENOMIC DNA]</scope>
    <source>
        <strain evidence="2 3">SY113</strain>
    </source>
</reference>
<evidence type="ECO:0000313" key="2">
    <source>
        <dbReference type="EMBL" id="QEK13820.1"/>
    </source>
</evidence>
<organism evidence="2 3">
    <name type="scientific">Thermococcus aciditolerans</name>
    <dbReference type="NCBI Taxonomy" id="2598455"/>
    <lineage>
        <taxon>Archaea</taxon>
        <taxon>Methanobacteriati</taxon>
        <taxon>Methanobacteriota</taxon>
        <taxon>Thermococci</taxon>
        <taxon>Thermococcales</taxon>
        <taxon>Thermococcaceae</taxon>
        <taxon>Thermococcus</taxon>
    </lineage>
</organism>
<dbReference type="GeneID" id="71840490"/>
<keyword evidence="1" id="KW-0472">Membrane</keyword>
<accession>A0A5C0SI05</accession>
<feature type="transmembrane region" description="Helical" evidence="1">
    <location>
        <begin position="12"/>
        <end position="40"/>
    </location>
</feature>
<keyword evidence="1" id="KW-0812">Transmembrane</keyword>
<protein>
    <submittedName>
        <fullName evidence="2">Uncharacterized protein</fullName>
    </submittedName>
</protein>
<proteinExistence type="predicted"/>
<dbReference type="EMBL" id="CP041932">
    <property type="protein sequence ID" value="QEK13820.1"/>
    <property type="molecule type" value="Genomic_DNA"/>
</dbReference>
<keyword evidence="3" id="KW-1185">Reference proteome</keyword>
<dbReference type="Proteomes" id="UP000322631">
    <property type="component" value="Chromosome"/>
</dbReference>
<sequence length="60" mass="6637">MDINPPPPGDTVIAAAHAIFAFAVIVIYPIFVYYIVLTIAGLRYNSKFRQPPIPKDLPPL</sequence>
<dbReference type="RefSeq" id="WP_148881942.1">
    <property type="nucleotide sequence ID" value="NZ_CP041932.1"/>
</dbReference>
<evidence type="ECO:0000313" key="3">
    <source>
        <dbReference type="Proteomes" id="UP000322631"/>
    </source>
</evidence>
<dbReference type="AlphaFoldDB" id="A0A5C0SI05"/>
<gene>
    <name evidence="2" type="ORF">FPV09_00320</name>
</gene>
<name>A0A5C0SI05_9EURY</name>
<dbReference type="KEGG" id="them:FPV09_00320"/>
<evidence type="ECO:0000256" key="1">
    <source>
        <dbReference type="SAM" id="Phobius"/>
    </source>
</evidence>